<gene>
    <name evidence="3" type="ORF">ACFSPV_15495</name>
</gene>
<feature type="region of interest" description="Disordered" evidence="2">
    <location>
        <begin position="170"/>
        <end position="231"/>
    </location>
</feature>
<reference evidence="4" key="1">
    <citation type="journal article" date="2019" name="Int. J. Syst. Evol. Microbiol.">
        <title>The Global Catalogue of Microorganisms (GCM) 10K type strain sequencing project: providing services to taxonomists for standard genome sequencing and annotation.</title>
        <authorList>
            <consortium name="The Broad Institute Genomics Platform"/>
            <consortium name="The Broad Institute Genome Sequencing Center for Infectious Disease"/>
            <person name="Wu L."/>
            <person name="Ma J."/>
        </authorList>
    </citation>
    <scope>NUCLEOTIDE SEQUENCE [LARGE SCALE GENOMIC DNA]</scope>
    <source>
        <strain evidence="4">CCUG 62793</strain>
    </source>
</reference>
<sequence length="316" mass="34096">MQLELQRIRIDGGTQSRVELNHEVVEEYATAMEEGATLPPVVVFFDGTDHWLADGFHRYFGADHAGRDSIEADVRNGTKLDAQLFSFGVNAHHGLRRSSSDKRKAIAGALNHPVSCKWSNNQIAKHCGVSDKTVAAVRDAHFGNSEVTQQERSYTTKHGTQAVMQTKNIGPASSPAAIDAKTLPPQAAGPVMPPLEEELASPAPVQQCGPAAAETSPQEPAESRPPEYSDLEQAQDQIADLQAALALANLGSASEEDRQQAAELIASLQADVKSLQAQLRAVTSSRDFLLQENAQMKAQMAAQRREITRLKASESA</sequence>
<feature type="coiled-coil region" evidence="1">
    <location>
        <begin position="231"/>
        <end position="313"/>
    </location>
</feature>
<proteinExistence type="predicted"/>
<evidence type="ECO:0000313" key="4">
    <source>
        <dbReference type="Proteomes" id="UP001597287"/>
    </source>
</evidence>
<dbReference type="RefSeq" id="WP_380106875.1">
    <property type="nucleotide sequence ID" value="NZ_JBHSIH010000001.1"/>
</dbReference>
<dbReference type="InterPro" id="IPR036086">
    <property type="entry name" value="ParB/Sulfiredoxin_sf"/>
</dbReference>
<keyword evidence="4" id="KW-1185">Reference proteome</keyword>
<name>A0ABW5EQ01_9BURK</name>
<evidence type="ECO:0000256" key="2">
    <source>
        <dbReference type="SAM" id="MobiDB-lite"/>
    </source>
</evidence>
<evidence type="ECO:0000256" key="1">
    <source>
        <dbReference type="SAM" id="Coils"/>
    </source>
</evidence>
<comment type="caution">
    <text evidence="3">The sequence shown here is derived from an EMBL/GenBank/DDBJ whole genome shotgun (WGS) entry which is preliminary data.</text>
</comment>
<dbReference type="Proteomes" id="UP001597287">
    <property type="component" value="Unassembled WGS sequence"/>
</dbReference>
<protein>
    <recommendedName>
        <fullName evidence="5">ParB/Sulfiredoxin domain-containing protein</fullName>
    </recommendedName>
</protein>
<keyword evidence="1" id="KW-0175">Coiled coil</keyword>
<evidence type="ECO:0000313" key="3">
    <source>
        <dbReference type="EMBL" id="MFD2320110.1"/>
    </source>
</evidence>
<dbReference type="EMBL" id="JBHUIG010000018">
    <property type="protein sequence ID" value="MFD2320110.1"/>
    <property type="molecule type" value="Genomic_DNA"/>
</dbReference>
<dbReference type="SUPFAM" id="SSF110849">
    <property type="entry name" value="ParB/Sulfiredoxin"/>
    <property type="match status" value="1"/>
</dbReference>
<accession>A0ABW5EQ01</accession>
<evidence type="ECO:0008006" key="5">
    <source>
        <dbReference type="Google" id="ProtNLM"/>
    </source>
</evidence>
<organism evidence="3 4">
    <name type="scientific">Delftia deserti</name>
    <dbReference type="NCBI Taxonomy" id="1651218"/>
    <lineage>
        <taxon>Bacteria</taxon>
        <taxon>Pseudomonadati</taxon>
        <taxon>Pseudomonadota</taxon>
        <taxon>Betaproteobacteria</taxon>
        <taxon>Burkholderiales</taxon>
        <taxon>Comamonadaceae</taxon>
        <taxon>Delftia</taxon>
    </lineage>
</organism>